<gene>
    <name evidence="2" type="ORF">CONCODRAFT_5288</name>
</gene>
<feature type="region of interest" description="Disordered" evidence="1">
    <location>
        <begin position="45"/>
        <end position="93"/>
    </location>
</feature>
<evidence type="ECO:0000256" key="1">
    <source>
        <dbReference type="SAM" id="MobiDB-lite"/>
    </source>
</evidence>
<sequence>MSSRMGSIIPLLVAGFVGIQSGIYIFQPTLDQYFKEMKEAESIRNSAQIGDKVQINNTNNNNSTGAEVKKDDIKPTSSNNTTATPTTVKEETK</sequence>
<organism evidence="2 3">
    <name type="scientific">Conidiobolus coronatus (strain ATCC 28846 / CBS 209.66 / NRRL 28638)</name>
    <name type="common">Delacroixia coronata</name>
    <dbReference type="NCBI Taxonomy" id="796925"/>
    <lineage>
        <taxon>Eukaryota</taxon>
        <taxon>Fungi</taxon>
        <taxon>Fungi incertae sedis</taxon>
        <taxon>Zoopagomycota</taxon>
        <taxon>Entomophthoromycotina</taxon>
        <taxon>Entomophthoromycetes</taxon>
        <taxon>Entomophthorales</taxon>
        <taxon>Ancylistaceae</taxon>
        <taxon>Conidiobolus</taxon>
    </lineage>
</organism>
<dbReference type="EMBL" id="KQ964463">
    <property type="protein sequence ID" value="KXN71960.1"/>
    <property type="molecule type" value="Genomic_DNA"/>
</dbReference>
<dbReference type="OrthoDB" id="4093673at2759"/>
<evidence type="ECO:0000313" key="2">
    <source>
        <dbReference type="EMBL" id="KXN71960.1"/>
    </source>
</evidence>
<dbReference type="AlphaFoldDB" id="A0A137PAD6"/>
<keyword evidence="3" id="KW-1185">Reference proteome</keyword>
<dbReference type="InterPro" id="IPR057394">
    <property type="entry name" value="PIGBOS1"/>
</dbReference>
<proteinExistence type="predicted"/>
<dbReference type="Proteomes" id="UP000070444">
    <property type="component" value="Unassembled WGS sequence"/>
</dbReference>
<dbReference type="Pfam" id="PF23670">
    <property type="entry name" value="PIGBOS1"/>
    <property type="match status" value="1"/>
</dbReference>
<reference evidence="2 3" key="1">
    <citation type="journal article" date="2015" name="Genome Biol. Evol.">
        <title>Phylogenomic analyses indicate that early fungi evolved digesting cell walls of algal ancestors of land plants.</title>
        <authorList>
            <person name="Chang Y."/>
            <person name="Wang S."/>
            <person name="Sekimoto S."/>
            <person name="Aerts A.L."/>
            <person name="Choi C."/>
            <person name="Clum A."/>
            <person name="LaButti K.M."/>
            <person name="Lindquist E.A."/>
            <person name="Yee Ngan C."/>
            <person name="Ohm R.A."/>
            <person name="Salamov A.A."/>
            <person name="Grigoriev I.V."/>
            <person name="Spatafora J.W."/>
            <person name="Berbee M.L."/>
        </authorList>
    </citation>
    <scope>NUCLEOTIDE SEQUENCE [LARGE SCALE GENOMIC DNA]</scope>
    <source>
        <strain evidence="2 3">NRRL 28638</strain>
    </source>
</reference>
<name>A0A137PAD6_CONC2</name>
<protein>
    <submittedName>
        <fullName evidence="2">Uncharacterized protein</fullName>
    </submittedName>
</protein>
<feature type="compositionally biased region" description="Low complexity" evidence="1">
    <location>
        <begin position="75"/>
        <end position="87"/>
    </location>
</feature>
<evidence type="ECO:0000313" key="3">
    <source>
        <dbReference type="Proteomes" id="UP000070444"/>
    </source>
</evidence>
<accession>A0A137PAD6</accession>